<dbReference type="Proteomes" id="UP001279410">
    <property type="component" value="Unassembled WGS sequence"/>
</dbReference>
<evidence type="ECO:0000313" key="1">
    <source>
        <dbReference type="EMBL" id="GLD55826.1"/>
    </source>
</evidence>
<gene>
    <name evidence="1" type="ORF">AKAME5_000824800</name>
</gene>
<dbReference type="InterPro" id="IPR032675">
    <property type="entry name" value="LRR_dom_sf"/>
</dbReference>
<dbReference type="Gene3D" id="3.80.10.10">
    <property type="entry name" value="Ribonuclease Inhibitor"/>
    <property type="match status" value="1"/>
</dbReference>
<dbReference type="SUPFAM" id="SSF52058">
    <property type="entry name" value="L domain-like"/>
    <property type="match status" value="1"/>
</dbReference>
<organism evidence="1 2">
    <name type="scientific">Lates japonicus</name>
    <name type="common">Japanese lates</name>
    <dbReference type="NCBI Taxonomy" id="270547"/>
    <lineage>
        <taxon>Eukaryota</taxon>
        <taxon>Metazoa</taxon>
        <taxon>Chordata</taxon>
        <taxon>Craniata</taxon>
        <taxon>Vertebrata</taxon>
        <taxon>Euteleostomi</taxon>
        <taxon>Actinopterygii</taxon>
        <taxon>Neopterygii</taxon>
        <taxon>Teleostei</taxon>
        <taxon>Neoteleostei</taxon>
        <taxon>Acanthomorphata</taxon>
        <taxon>Carangaria</taxon>
        <taxon>Carangaria incertae sedis</taxon>
        <taxon>Centropomidae</taxon>
        <taxon>Lates</taxon>
    </lineage>
</organism>
<keyword evidence="2" id="KW-1185">Reference proteome</keyword>
<accession>A0AAD3ML82</accession>
<sequence length="105" mass="12085">MSSCQWEASFDLIPSRGYVSPQPLYSNRLVAAAWLAFKDLSNLRYLNLGNVQPQRNSQHLTLVRLEELEMSGNQLSVIKPSSFETVNLQKLWMMHAQSKLSREFL</sequence>
<name>A0AAD3ML82_LATJO</name>
<dbReference type="EMBL" id="BRZM01000022">
    <property type="protein sequence ID" value="GLD55826.1"/>
    <property type="molecule type" value="Genomic_DNA"/>
</dbReference>
<dbReference type="Pfam" id="PF00560">
    <property type="entry name" value="LRR_1"/>
    <property type="match status" value="1"/>
</dbReference>
<dbReference type="InterPro" id="IPR001611">
    <property type="entry name" value="Leu-rich_rpt"/>
</dbReference>
<dbReference type="AlphaFoldDB" id="A0AAD3ML82"/>
<proteinExistence type="predicted"/>
<comment type="caution">
    <text evidence="1">The sequence shown here is derived from an EMBL/GenBank/DDBJ whole genome shotgun (WGS) entry which is preliminary data.</text>
</comment>
<protein>
    <submittedName>
        <fullName evidence="1">Leucine-rich repeat-containing protein 4C</fullName>
    </submittedName>
</protein>
<reference evidence="1" key="1">
    <citation type="submission" date="2022-08" db="EMBL/GenBank/DDBJ databases">
        <title>Genome sequencing of akame (Lates japonicus).</title>
        <authorList>
            <person name="Hashiguchi Y."/>
            <person name="Takahashi H."/>
        </authorList>
    </citation>
    <scope>NUCLEOTIDE SEQUENCE</scope>
    <source>
        <strain evidence="1">Kochi</strain>
    </source>
</reference>
<evidence type="ECO:0000313" key="2">
    <source>
        <dbReference type="Proteomes" id="UP001279410"/>
    </source>
</evidence>